<dbReference type="PRINTS" id="PR00081">
    <property type="entry name" value="GDHRDH"/>
</dbReference>
<evidence type="ECO:0000256" key="2">
    <source>
        <dbReference type="ARBA" id="ARBA00023002"/>
    </source>
</evidence>
<dbReference type="InterPro" id="IPR036291">
    <property type="entry name" value="NAD(P)-bd_dom_sf"/>
</dbReference>
<dbReference type="AlphaFoldDB" id="A0A8G2BHX9"/>
<keyword evidence="4" id="KW-1185">Reference proteome</keyword>
<dbReference type="RefSeq" id="WP_093150113.1">
    <property type="nucleotide sequence ID" value="NZ_FNBW01000005.1"/>
</dbReference>
<sequence>MAHPSTILITGASSGLGAALAQEYAAPGVRLFLSGRSADRLETVAQHVRALGATCETAVVDVCDTTAVRTWVEACDRAAPLDLVIANAGISAGTAGRDGAEPAEQVRAVFATNVDGVLNTILPAIEAMEARGHGQLALVASLAGYRGVPGAPSYCASKAAVKVLGEGLRGSLHGKGLRVSVICPGYVRTPMTDVNDFPMPLIMDADRAARIIRRGLARNRGRISFPWPMAAAMWLLQALPPAWVDPLLRRLPRKGAG</sequence>
<organism evidence="3 4">
    <name type="scientific">Thalassobaculum litoreum DSM 18839</name>
    <dbReference type="NCBI Taxonomy" id="1123362"/>
    <lineage>
        <taxon>Bacteria</taxon>
        <taxon>Pseudomonadati</taxon>
        <taxon>Pseudomonadota</taxon>
        <taxon>Alphaproteobacteria</taxon>
        <taxon>Rhodospirillales</taxon>
        <taxon>Thalassobaculaceae</taxon>
        <taxon>Thalassobaculum</taxon>
    </lineage>
</organism>
<dbReference type="Pfam" id="PF00106">
    <property type="entry name" value="adh_short"/>
    <property type="match status" value="1"/>
</dbReference>
<proteinExistence type="inferred from homology"/>
<gene>
    <name evidence="3" type="ORF">SAMN05660686_02070</name>
</gene>
<dbReference type="Proteomes" id="UP000198615">
    <property type="component" value="Unassembled WGS sequence"/>
</dbReference>
<dbReference type="OrthoDB" id="335726at2"/>
<dbReference type="Gene3D" id="3.40.50.720">
    <property type="entry name" value="NAD(P)-binding Rossmann-like Domain"/>
    <property type="match status" value="1"/>
</dbReference>
<accession>A0A8G2BHX9</accession>
<comment type="similarity">
    <text evidence="1">Belongs to the short-chain dehydrogenases/reductases (SDR) family.</text>
</comment>
<comment type="caution">
    <text evidence="3">The sequence shown here is derived from an EMBL/GenBank/DDBJ whole genome shotgun (WGS) entry which is preliminary data.</text>
</comment>
<evidence type="ECO:0000256" key="1">
    <source>
        <dbReference type="ARBA" id="ARBA00006484"/>
    </source>
</evidence>
<dbReference type="PANTHER" id="PTHR44196:SF1">
    <property type="entry name" value="DEHYDROGENASE_REDUCTASE SDR FAMILY MEMBER 7B"/>
    <property type="match status" value="1"/>
</dbReference>
<dbReference type="InterPro" id="IPR002347">
    <property type="entry name" value="SDR_fam"/>
</dbReference>
<dbReference type="PANTHER" id="PTHR44196">
    <property type="entry name" value="DEHYDROGENASE/REDUCTASE SDR FAMILY MEMBER 7B"/>
    <property type="match status" value="1"/>
</dbReference>
<dbReference type="SUPFAM" id="SSF51735">
    <property type="entry name" value="NAD(P)-binding Rossmann-fold domains"/>
    <property type="match status" value="1"/>
</dbReference>
<reference evidence="3 4" key="1">
    <citation type="submission" date="2016-10" db="EMBL/GenBank/DDBJ databases">
        <authorList>
            <person name="Varghese N."/>
            <person name="Submissions S."/>
        </authorList>
    </citation>
    <scope>NUCLEOTIDE SEQUENCE [LARGE SCALE GENOMIC DNA]</scope>
    <source>
        <strain evidence="3 4">DSM 18839</strain>
    </source>
</reference>
<dbReference type="EMBL" id="FNBW01000005">
    <property type="protein sequence ID" value="SDF68797.1"/>
    <property type="molecule type" value="Genomic_DNA"/>
</dbReference>
<dbReference type="InterPro" id="IPR020904">
    <property type="entry name" value="Sc_DH/Rdtase_CS"/>
</dbReference>
<dbReference type="GO" id="GO:0016491">
    <property type="term" value="F:oxidoreductase activity"/>
    <property type="evidence" value="ECO:0007669"/>
    <property type="project" value="UniProtKB-KW"/>
</dbReference>
<dbReference type="PROSITE" id="PS00061">
    <property type="entry name" value="ADH_SHORT"/>
    <property type="match status" value="1"/>
</dbReference>
<protein>
    <submittedName>
        <fullName evidence="3">Short-chain dehydrogenase</fullName>
    </submittedName>
</protein>
<dbReference type="GO" id="GO:0016020">
    <property type="term" value="C:membrane"/>
    <property type="evidence" value="ECO:0007669"/>
    <property type="project" value="TreeGrafter"/>
</dbReference>
<evidence type="ECO:0000313" key="3">
    <source>
        <dbReference type="EMBL" id="SDF68797.1"/>
    </source>
</evidence>
<keyword evidence="2" id="KW-0560">Oxidoreductase</keyword>
<name>A0A8G2BHX9_9PROT</name>
<evidence type="ECO:0000313" key="4">
    <source>
        <dbReference type="Proteomes" id="UP000198615"/>
    </source>
</evidence>